<dbReference type="Proteomes" id="UP000631300">
    <property type="component" value="Unassembled WGS sequence"/>
</dbReference>
<protein>
    <recommendedName>
        <fullName evidence="2">SnoaL-like domain-containing protein</fullName>
    </recommendedName>
</protein>
<sequence>MRELLVALILTAVSPTLLAHGNETRAHESKLSGSETAPGQAVLAFHKALKDQDNVVAKSLLAENVMIVEGGGIERSAQEYASHHMLSDMKYVSSLSSKLLEHTVTEYGDSATSLSVSENTTESGKTYRSYETAVLTKHEGKWKIAHLHWSTAK</sequence>
<name>A0A918JHL0_9ALTE</name>
<feature type="signal peptide" evidence="1">
    <location>
        <begin position="1"/>
        <end position="19"/>
    </location>
</feature>
<reference evidence="3" key="1">
    <citation type="journal article" date="2014" name="Int. J. Syst. Evol. Microbiol.">
        <title>Complete genome sequence of Corynebacterium casei LMG S-19264T (=DSM 44701T), isolated from a smear-ripened cheese.</title>
        <authorList>
            <consortium name="US DOE Joint Genome Institute (JGI-PGF)"/>
            <person name="Walter F."/>
            <person name="Albersmeier A."/>
            <person name="Kalinowski J."/>
            <person name="Ruckert C."/>
        </authorList>
    </citation>
    <scope>NUCLEOTIDE SEQUENCE</scope>
    <source>
        <strain evidence="3">KCTC 22164</strain>
    </source>
</reference>
<comment type="caution">
    <text evidence="3">The sequence shown here is derived from an EMBL/GenBank/DDBJ whole genome shotgun (WGS) entry which is preliminary data.</text>
</comment>
<feature type="domain" description="SnoaL-like" evidence="2">
    <location>
        <begin position="40"/>
        <end position="151"/>
    </location>
</feature>
<organism evidence="3 4">
    <name type="scientific">Alteromonas halophila</name>
    <dbReference type="NCBI Taxonomy" id="516698"/>
    <lineage>
        <taxon>Bacteria</taxon>
        <taxon>Pseudomonadati</taxon>
        <taxon>Pseudomonadota</taxon>
        <taxon>Gammaproteobacteria</taxon>
        <taxon>Alteromonadales</taxon>
        <taxon>Alteromonadaceae</taxon>
        <taxon>Alteromonas/Salinimonas group</taxon>
        <taxon>Alteromonas</taxon>
    </lineage>
</organism>
<evidence type="ECO:0000259" key="2">
    <source>
        <dbReference type="Pfam" id="PF13474"/>
    </source>
</evidence>
<dbReference type="Gene3D" id="3.10.450.50">
    <property type="match status" value="1"/>
</dbReference>
<proteinExistence type="predicted"/>
<dbReference type="RefSeq" id="WP_189404707.1">
    <property type="nucleotide sequence ID" value="NZ_BMXP01000002.1"/>
</dbReference>
<evidence type="ECO:0000256" key="1">
    <source>
        <dbReference type="SAM" id="SignalP"/>
    </source>
</evidence>
<evidence type="ECO:0000313" key="4">
    <source>
        <dbReference type="Proteomes" id="UP000631300"/>
    </source>
</evidence>
<reference evidence="3" key="2">
    <citation type="submission" date="2020-09" db="EMBL/GenBank/DDBJ databases">
        <authorList>
            <person name="Sun Q."/>
            <person name="Kim S."/>
        </authorList>
    </citation>
    <scope>NUCLEOTIDE SEQUENCE</scope>
    <source>
        <strain evidence="3">KCTC 22164</strain>
    </source>
</reference>
<evidence type="ECO:0000313" key="3">
    <source>
        <dbReference type="EMBL" id="GGW81870.1"/>
    </source>
</evidence>
<dbReference type="Pfam" id="PF13474">
    <property type="entry name" value="SnoaL_3"/>
    <property type="match status" value="1"/>
</dbReference>
<dbReference type="SUPFAM" id="SSF54427">
    <property type="entry name" value="NTF2-like"/>
    <property type="match status" value="1"/>
</dbReference>
<dbReference type="EMBL" id="BMXP01000002">
    <property type="protein sequence ID" value="GGW81870.1"/>
    <property type="molecule type" value="Genomic_DNA"/>
</dbReference>
<dbReference type="InterPro" id="IPR032710">
    <property type="entry name" value="NTF2-like_dom_sf"/>
</dbReference>
<accession>A0A918JHL0</accession>
<dbReference type="AlphaFoldDB" id="A0A918JHL0"/>
<gene>
    <name evidence="3" type="ORF">GCM10007391_13890</name>
</gene>
<dbReference type="InterPro" id="IPR037401">
    <property type="entry name" value="SnoaL-like"/>
</dbReference>
<feature type="chain" id="PRO_5036977179" description="SnoaL-like domain-containing protein" evidence="1">
    <location>
        <begin position="20"/>
        <end position="153"/>
    </location>
</feature>
<keyword evidence="1" id="KW-0732">Signal</keyword>
<keyword evidence="4" id="KW-1185">Reference proteome</keyword>